<dbReference type="GO" id="GO:0006979">
    <property type="term" value="P:response to oxidative stress"/>
    <property type="evidence" value="ECO:0007669"/>
    <property type="project" value="InterPro"/>
</dbReference>
<dbReference type="PANTHER" id="PTHR10173">
    <property type="entry name" value="METHIONINE SULFOXIDE REDUCTASE"/>
    <property type="match status" value="1"/>
</dbReference>
<dbReference type="NCBIfam" id="TIGR00357">
    <property type="entry name" value="peptide-methionine (R)-S-oxide reductase MsrB"/>
    <property type="match status" value="1"/>
</dbReference>
<dbReference type="GO" id="GO:0005737">
    <property type="term" value="C:cytoplasm"/>
    <property type="evidence" value="ECO:0007669"/>
    <property type="project" value="TreeGrafter"/>
</dbReference>
<dbReference type="OrthoDB" id="9785497at2"/>
<dbReference type="SUPFAM" id="SSF51316">
    <property type="entry name" value="Mss4-like"/>
    <property type="match status" value="1"/>
</dbReference>
<evidence type="ECO:0000313" key="6">
    <source>
        <dbReference type="Proteomes" id="UP000244867"/>
    </source>
</evidence>
<comment type="caution">
    <text evidence="5">The sequence shown here is derived from an EMBL/GenBank/DDBJ whole genome shotgun (WGS) entry which is preliminary data.</text>
</comment>
<keyword evidence="6" id="KW-1185">Reference proteome</keyword>
<dbReference type="GO" id="GO:0030091">
    <property type="term" value="P:protein repair"/>
    <property type="evidence" value="ECO:0007669"/>
    <property type="project" value="InterPro"/>
</dbReference>
<dbReference type="GO" id="GO:0033743">
    <property type="term" value="F:peptide-methionine (R)-S-oxide reductase activity"/>
    <property type="evidence" value="ECO:0007669"/>
    <property type="project" value="UniProtKB-EC"/>
</dbReference>
<gene>
    <name evidence="5" type="primary">msrB</name>
    <name evidence="5" type="ORF">C7S10_13755</name>
</gene>
<dbReference type="Gene3D" id="2.170.150.20">
    <property type="entry name" value="Peptide methionine sulfoxide reductase"/>
    <property type="match status" value="1"/>
</dbReference>
<dbReference type="InterPro" id="IPR002579">
    <property type="entry name" value="Met_Sox_Rdtase_MsrB_dom"/>
</dbReference>
<dbReference type="PANTHER" id="PTHR10173:SF57">
    <property type="entry name" value="PEPTIDE-METHIONINE (R)-S-OXIDE REDUCTASE"/>
    <property type="match status" value="1"/>
</dbReference>
<dbReference type="Proteomes" id="UP000244867">
    <property type="component" value="Unassembled WGS sequence"/>
</dbReference>
<dbReference type="InterPro" id="IPR028427">
    <property type="entry name" value="Met_Sox_Rdtase_MsrB"/>
</dbReference>
<accession>A0A2R7YV13</accession>
<name>A0A2R7YV13_9ACTN</name>
<evidence type="ECO:0000256" key="3">
    <source>
        <dbReference type="ARBA" id="ARBA00048488"/>
    </source>
</evidence>
<feature type="domain" description="MsrB" evidence="4">
    <location>
        <begin position="16"/>
        <end position="140"/>
    </location>
</feature>
<evidence type="ECO:0000256" key="1">
    <source>
        <dbReference type="ARBA" id="ARBA00012499"/>
    </source>
</evidence>
<reference evidence="5 6" key="1">
    <citation type="submission" date="2018-03" db="EMBL/GenBank/DDBJ databases">
        <authorList>
            <person name="Keele B.F."/>
        </authorList>
    </citation>
    <scope>NUCLEOTIDE SEQUENCE [LARGE SCALE GENOMIC DNA]</scope>
    <source>
        <strain evidence="5 6">IB-3</strain>
    </source>
</reference>
<proteinExistence type="predicted"/>
<evidence type="ECO:0000259" key="4">
    <source>
        <dbReference type="PROSITE" id="PS51790"/>
    </source>
</evidence>
<protein>
    <recommendedName>
        <fullName evidence="1">peptide-methionine (R)-S-oxide reductase</fullName>
        <ecNumber evidence="1">1.8.4.12</ecNumber>
    </recommendedName>
</protein>
<evidence type="ECO:0000256" key="2">
    <source>
        <dbReference type="ARBA" id="ARBA00023002"/>
    </source>
</evidence>
<dbReference type="PROSITE" id="PS51790">
    <property type="entry name" value="MSRB"/>
    <property type="match status" value="1"/>
</dbReference>
<dbReference type="EMBL" id="PYXZ01000006">
    <property type="protein sequence ID" value="PUA80218.1"/>
    <property type="molecule type" value="Genomic_DNA"/>
</dbReference>
<dbReference type="EC" id="1.8.4.12" evidence="1"/>
<dbReference type="Pfam" id="PF01641">
    <property type="entry name" value="SelR"/>
    <property type="match status" value="1"/>
</dbReference>
<dbReference type="AlphaFoldDB" id="A0A2R7YV13"/>
<keyword evidence="2" id="KW-0560">Oxidoreductase</keyword>
<evidence type="ECO:0000313" key="5">
    <source>
        <dbReference type="EMBL" id="PUA80218.1"/>
    </source>
</evidence>
<organism evidence="5 6">
    <name type="scientific">Nocardioides currus</name>
    <dbReference type="NCBI Taxonomy" id="2133958"/>
    <lineage>
        <taxon>Bacteria</taxon>
        <taxon>Bacillati</taxon>
        <taxon>Actinomycetota</taxon>
        <taxon>Actinomycetes</taxon>
        <taxon>Propionibacteriales</taxon>
        <taxon>Nocardioidaceae</taxon>
        <taxon>Nocardioides</taxon>
    </lineage>
</organism>
<sequence>MFTRRPRPEPSVVRTDAEWQASLSPEAYRVLRRAGTEAPGASPYEHPSADRDGVYRCVGCDAELFRAEDQFDSGTGWPSFSDRATRDAVVVRTDFKLLFPRREATCANCGGHLGHVFRDGPATTGQRWCINGAALTLDEDPPTP</sequence>
<comment type="catalytic activity">
    <reaction evidence="3">
        <text>L-methionyl-[protein] + [thioredoxin]-disulfide + H2O = L-methionyl-(R)-S-oxide-[protein] + [thioredoxin]-dithiol</text>
        <dbReference type="Rhea" id="RHEA:24164"/>
        <dbReference type="Rhea" id="RHEA-COMP:10698"/>
        <dbReference type="Rhea" id="RHEA-COMP:10700"/>
        <dbReference type="Rhea" id="RHEA-COMP:12313"/>
        <dbReference type="Rhea" id="RHEA-COMP:12314"/>
        <dbReference type="ChEBI" id="CHEBI:15377"/>
        <dbReference type="ChEBI" id="CHEBI:16044"/>
        <dbReference type="ChEBI" id="CHEBI:29950"/>
        <dbReference type="ChEBI" id="CHEBI:45764"/>
        <dbReference type="ChEBI" id="CHEBI:50058"/>
        <dbReference type="EC" id="1.8.4.12"/>
    </reaction>
</comment>
<dbReference type="InterPro" id="IPR011057">
    <property type="entry name" value="Mss4-like_sf"/>
</dbReference>